<comment type="similarity">
    <text evidence="2">Belongs to the outer membrane factor (OMF) (TC 1.B.17) family.</text>
</comment>
<evidence type="ECO:0000313" key="9">
    <source>
        <dbReference type="EMBL" id="TBO27667.1"/>
    </source>
</evidence>
<evidence type="ECO:0000313" key="10">
    <source>
        <dbReference type="Proteomes" id="UP000292120"/>
    </source>
</evidence>
<name>A0A4Q9GWT0_9BURK</name>
<evidence type="ECO:0000256" key="7">
    <source>
        <dbReference type="ARBA" id="ARBA00023237"/>
    </source>
</evidence>
<dbReference type="AlphaFoldDB" id="A0A4Q9GWT0"/>
<evidence type="ECO:0008006" key="11">
    <source>
        <dbReference type="Google" id="ProtNLM"/>
    </source>
</evidence>
<keyword evidence="6" id="KW-0472">Membrane</keyword>
<evidence type="ECO:0000256" key="2">
    <source>
        <dbReference type="ARBA" id="ARBA00007613"/>
    </source>
</evidence>
<dbReference type="Pfam" id="PF02321">
    <property type="entry name" value="OEP"/>
    <property type="match status" value="2"/>
</dbReference>
<evidence type="ECO:0000256" key="8">
    <source>
        <dbReference type="SAM" id="SignalP"/>
    </source>
</evidence>
<dbReference type="PANTHER" id="PTHR30026:SF20">
    <property type="entry name" value="OUTER MEMBRANE PROTEIN TOLC"/>
    <property type="match status" value="1"/>
</dbReference>
<dbReference type="RefSeq" id="WP_130969263.1">
    <property type="nucleotide sequence ID" value="NZ_SIXI01000009.1"/>
</dbReference>
<keyword evidence="3" id="KW-0813">Transport</keyword>
<evidence type="ECO:0000256" key="5">
    <source>
        <dbReference type="ARBA" id="ARBA00022692"/>
    </source>
</evidence>
<dbReference type="GO" id="GO:1990281">
    <property type="term" value="C:efflux pump complex"/>
    <property type="evidence" value="ECO:0007669"/>
    <property type="project" value="TreeGrafter"/>
</dbReference>
<accession>A0A4Q9GWT0</accession>
<protein>
    <recommendedName>
        <fullName evidence="11">TolC family protein</fullName>
    </recommendedName>
</protein>
<evidence type="ECO:0000256" key="3">
    <source>
        <dbReference type="ARBA" id="ARBA00022448"/>
    </source>
</evidence>
<comment type="subcellular location">
    <subcellularLocation>
        <location evidence="1">Cell outer membrane</location>
    </subcellularLocation>
</comment>
<dbReference type="GO" id="GO:0009279">
    <property type="term" value="C:cell outer membrane"/>
    <property type="evidence" value="ECO:0007669"/>
    <property type="project" value="UniProtKB-SubCell"/>
</dbReference>
<keyword evidence="7" id="KW-0998">Cell outer membrane</keyword>
<dbReference type="Proteomes" id="UP000292120">
    <property type="component" value="Unassembled WGS sequence"/>
</dbReference>
<dbReference type="GO" id="GO:0015288">
    <property type="term" value="F:porin activity"/>
    <property type="evidence" value="ECO:0007669"/>
    <property type="project" value="TreeGrafter"/>
</dbReference>
<keyword evidence="4" id="KW-1134">Transmembrane beta strand</keyword>
<dbReference type="InterPro" id="IPR051906">
    <property type="entry name" value="TolC-like"/>
</dbReference>
<feature type="chain" id="PRO_5020717122" description="TolC family protein" evidence="8">
    <location>
        <begin position="28"/>
        <end position="484"/>
    </location>
</feature>
<dbReference type="PANTHER" id="PTHR30026">
    <property type="entry name" value="OUTER MEMBRANE PROTEIN TOLC"/>
    <property type="match status" value="1"/>
</dbReference>
<dbReference type="EMBL" id="SIXI01000009">
    <property type="protein sequence ID" value="TBO27667.1"/>
    <property type="molecule type" value="Genomic_DNA"/>
</dbReference>
<dbReference type="InterPro" id="IPR003423">
    <property type="entry name" value="OMP_efflux"/>
</dbReference>
<keyword evidence="10" id="KW-1185">Reference proteome</keyword>
<keyword evidence="5" id="KW-0812">Transmembrane</keyword>
<dbReference type="GO" id="GO:0015562">
    <property type="term" value="F:efflux transmembrane transporter activity"/>
    <property type="evidence" value="ECO:0007669"/>
    <property type="project" value="InterPro"/>
</dbReference>
<organism evidence="9 10">
    <name type="scientific">Aquabacterium lacunae</name>
    <dbReference type="NCBI Taxonomy" id="2528630"/>
    <lineage>
        <taxon>Bacteria</taxon>
        <taxon>Pseudomonadati</taxon>
        <taxon>Pseudomonadota</taxon>
        <taxon>Betaproteobacteria</taxon>
        <taxon>Burkholderiales</taxon>
        <taxon>Aquabacterium</taxon>
    </lineage>
</organism>
<gene>
    <name evidence="9" type="ORF">EYS42_16285</name>
</gene>
<dbReference type="SUPFAM" id="SSF56954">
    <property type="entry name" value="Outer membrane efflux proteins (OEP)"/>
    <property type="match status" value="1"/>
</dbReference>
<evidence type="ECO:0000256" key="6">
    <source>
        <dbReference type="ARBA" id="ARBA00023136"/>
    </source>
</evidence>
<evidence type="ECO:0000256" key="1">
    <source>
        <dbReference type="ARBA" id="ARBA00004442"/>
    </source>
</evidence>
<comment type="caution">
    <text evidence="9">The sequence shown here is derived from an EMBL/GenBank/DDBJ whole genome shotgun (WGS) entry which is preliminary data.</text>
</comment>
<sequence length="484" mass="52095">MPRSLMSTWVMLSLASAALIAAQPVLAQHQDTPLQLAFSATLGHVPAERAPAPAAARAATGWAEVLLQADGHAAAVRAAQAGADAAGYARDQAWAQAWMPRLDLAASTARDRQQVNDNPSIRTPSTSLAMTATLPLWRAADRAVVSTQDALREAAQWQARATRTQVAQDTSTAYLAWVEALEQARQLRAQQAVLRSQLQINERRLQGGAGTVLDTLETRTRLAQTDALLNEQLRVADGQALTLQRLTGLPPRAPAGFQALTGMLPEVVPPQDEALAQAEARNPSWQQARLQAAATRATVRTRQAEGWQPTVDAFASTSRLKQVPKLEGFSQSETTRSQSMGVQLNWALFSGGAQTSRIKEAGAQLAQAQAQLDDTREQVLTRLADAYQTLARARLQMSRQREVETTAQATFDAVRKAFVAGVRTNQDLLDAQQQILSARQALVSATVAGLNAQVNILALLDRLDAERVAPLAPLISPLPPEDTP</sequence>
<proteinExistence type="inferred from homology"/>
<dbReference type="OrthoDB" id="9813458at2"/>
<evidence type="ECO:0000256" key="4">
    <source>
        <dbReference type="ARBA" id="ARBA00022452"/>
    </source>
</evidence>
<keyword evidence="8" id="KW-0732">Signal</keyword>
<feature type="signal peptide" evidence="8">
    <location>
        <begin position="1"/>
        <end position="27"/>
    </location>
</feature>
<dbReference type="Gene3D" id="1.20.1600.10">
    <property type="entry name" value="Outer membrane efflux proteins (OEP)"/>
    <property type="match status" value="1"/>
</dbReference>
<reference evidence="9 10" key="1">
    <citation type="submission" date="2019-02" db="EMBL/GenBank/DDBJ databases">
        <title>Aquabacterium sp. strain KMB7.</title>
        <authorList>
            <person name="Chen W.-M."/>
        </authorList>
    </citation>
    <scope>NUCLEOTIDE SEQUENCE [LARGE SCALE GENOMIC DNA]</scope>
    <source>
        <strain evidence="9 10">KMB7</strain>
    </source>
</reference>